<comment type="caution">
    <text evidence="2">The sequence shown here is derived from an EMBL/GenBank/DDBJ whole genome shotgun (WGS) entry which is preliminary data.</text>
</comment>
<protein>
    <recommendedName>
        <fullName evidence="3">Xylulose kinase-1</fullName>
    </recommendedName>
</protein>
<feature type="region of interest" description="Disordered" evidence="1">
    <location>
        <begin position="127"/>
        <end position="150"/>
    </location>
</feature>
<proteinExistence type="predicted"/>
<organism evidence="2">
    <name type="scientific">Tanacetum cinerariifolium</name>
    <name type="common">Dalmatian daisy</name>
    <name type="synonym">Chrysanthemum cinerariifolium</name>
    <dbReference type="NCBI Taxonomy" id="118510"/>
    <lineage>
        <taxon>Eukaryota</taxon>
        <taxon>Viridiplantae</taxon>
        <taxon>Streptophyta</taxon>
        <taxon>Embryophyta</taxon>
        <taxon>Tracheophyta</taxon>
        <taxon>Spermatophyta</taxon>
        <taxon>Magnoliopsida</taxon>
        <taxon>eudicotyledons</taxon>
        <taxon>Gunneridae</taxon>
        <taxon>Pentapetalae</taxon>
        <taxon>asterids</taxon>
        <taxon>campanulids</taxon>
        <taxon>Asterales</taxon>
        <taxon>Asteraceae</taxon>
        <taxon>Asteroideae</taxon>
        <taxon>Anthemideae</taxon>
        <taxon>Anthemidinae</taxon>
        <taxon>Tanacetum</taxon>
    </lineage>
</organism>
<gene>
    <name evidence="2" type="ORF">Tci_045676</name>
</gene>
<evidence type="ECO:0000256" key="1">
    <source>
        <dbReference type="SAM" id="MobiDB-lite"/>
    </source>
</evidence>
<dbReference type="EMBL" id="BKCJ010006740">
    <property type="protein sequence ID" value="GEU73698.1"/>
    <property type="molecule type" value="Genomic_DNA"/>
</dbReference>
<accession>A0A6L2MIB9</accession>
<sequence length="182" mass="20077">MVACLERTDGNAEFHQIVDFLTSNTIHYALTISPTIYASYIEQFWGTAKSKIVNDVQQRLAKIDGKTVVISDASVRNDLHFNDEDEPFNNVYVTPAHTKKVFTNMKRQNKDFPGTVTPLFDTMLVPPVVEGEGSGQPSEPQPPSSTTPPEQVLAAVGDEVFYTREDDKVVRAATTAASLEAE</sequence>
<dbReference type="AlphaFoldDB" id="A0A6L2MIB9"/>
<name>A0A6L2MIB9_TANCI</name>
<evidence type="ECO:0008006" key="3">
    <source>
        <dbReference type="Google" id="ProtNLM"/>
    </source>
</evidence>
<reference evidence="2" key="1">
    <citation type="journal article" date="2019" name="Sci. Rep.">
        <title>Draft genome of Tanacetum cinerariifolium, the natural source of mosquito coil.</title>
        <authorList>
            <person name="Yamashiro T."/>
            <person name="Shiraishi A."/>
            <person name="Satake H."/>
            <person name="Nakayama K."/>
        </authorList>
    </citation>
    <scope>NUCLEOTIDE SEQUENCE</scope>
</reference>
<evidence type="ECO:0000313" key="2">
    <source>
        <dbReference type="EMBL" id="GEU73698.1"/>
    </source>
</evidence>